<proteinExistence type="predicted"/>
<evidence type="ECO:0000313" key="2">
    <source>
        <dbReference type="EMBL" id="WPX08147.1"/>
    </source>
</evidence>
<dbReference type="Gene3D" id="3.40.50.10400">
    <property type="entry name" value="Hypothetical protein PA1492"/>
    <property type="match status" value="1"/>
</dbReference>
<gene>
    <name evidence="2" type="ORF">SOJ16_002013</name>
</gene>
<feature type="domain" description="DUF7768" evidence="1">
    <location>
        <begin position="5"/>
        <end position="99"/>
    </location>
</feature>
<evidence type="ECO:0000259" key="1">
    <source>
        <dbReference type="Pfam" id="PF24963"/>
    </source>
</evidence>
<protein>
    <submittedName>
        <fullName evidence="2">DUF4406 domain-containing protein</fullName>
    </submittedName>
</protein>
<dbReference type="RefSeq" id="WP_235375240.1">
    <property type="nucleotide sequence ID" value="NZ_CP139957.1"/>
</dbReference>
<keyword evidence="3" id="KW-1185">Reference proteome</keyword>
<sequence>MQFRKKVYICSPYRDNPEENRKKALQYCRKAFEEGCLPVAPHIYFPQFLDETTEREQGQEMGLQLLSECQELWVFGPEVTEGMWREIEVAKKYKIPIRCYHFKSKELVSKILEGASEVWW</sequence>
<name>A0ABZ0TZ62_9FIRM</name>
<accession>A0ABZ0TZ62</accession>
<dbReference type="Pfam" id="PF24963">
    <property type="entry name" value="DUF7768"/>
    <property type="match status" value="1"/>
</dbReference>
<evidence type="ECO:0000313" key="3">
    <source>
        <dbReference type="Proteomes" id="UP001322744"/>
    </source>
</evidence>
<organism evidence="2 3">
    <name type="scientific">Anaerocellum danielii</name>
    <dbReference type="NCBI Taxonomy" id="1387557"/>
    <lineage>
        <taxon>Bacteria</taxon>
        <taxon>Bacillati</taxon>
        <taxon>Bacillota</taxon>
        <taxon>Bacillota incertae sedis</taxon>
        <taxon>Caldicellulosiruptorales</taxon>
        <taxon>Caldicellulosiruptoraceae</taxon>
        <taxon>Anaerocellum</taxon>
    </lineage>
</organism>
<dbReference type="EMBL" id="CP139957">
    <property type="protein sequence ID" value="WPX08147.1"/>
    <property type="molecule type" value="Genomic_DNA"/>
</dbReference>
<dbReference type="Proteomes" id="UP001322744">
    <property type="component" value="Chromosome"/>
</dbReference>
<dbReference type="InterPro" id="IPR056670">
    <property type="entry name" value="DUF7768"/>
</dbReference>
<dbReference type="SUPFAM" id="SSF52309">
    <property type="entry name" value="N-(deoxy)ribosyltransferase-like"/>
    <property type="match status" value="1"/>
</dbReference>
<reference evidence="2 3" key="1">
    <citation type="submission" date="2023-12" db="EMBL/GenBank/DDBJ databases">
        <authorList>
            <person name="Manesh M.J.H."/>
            <person name="Bing R.G."/>
            <person name="Willard D.J."/>
            <person name="Kelly R.M."/>
        </authorList>
    </citation>
    <scope>NUCLEOTIDE SEQUENCE [LARGE SCALE GENOMIC DNA]</scope>
    <source>
        <strain evidence="2 3">DSM 8977</strain>
    </source>
</reference>